<dbReference type="RefSeq" id="WP_146294939.1">
    <property type="nucleotide sequence ID" value="NZ_CP042326.1"/>
</dbReference>
<name>A0A5B8NK32_9CHRO</name>
<dbReference type="Proteomes" id="UP000318453">
    <property type="component" value="Chromosome"/>
</dbReference>
<dbReference type="OrthoDB" id="507484at2"/>
<protein>
    <submittedName>
        <fullName evidence="2">Uncharacterized protein</fullName>
    </submittedName>
</protein>
<reference evidence="2" key="1">
    <citation type="submission" date="2019-08" db="EMBL/GenBank/DDBJ databases">
        <title>Carotenoids and Carotenoid Binding Proteins in the Halophilic Cyanobacterium Euhalothece sp. ZM00.</title>
        <authorList>
            <person name="Cho S.M."/>
            <person name="Song J.Y."/>
            <person name="Park Y.-I."/>
        </authorList>
    </citation>
    <scope>NUCLEOTIDE SEQUENCE [LARGE SCALE GENOMIC DNA]</scope>
    <source>
        <strain evidence="2">Z-M001</strain>
    </source>
</reference>
<keyword evidence="1" id="KW-1133">Transmembrane helix</keyword>
<dbReference type="EMBL" id="CP042326">
    <property type="protein sequence ID" value="QDZ39336.1"/>
    <property type="molecule type" value="Genomic_DNA"/>
</dbReference>
<evidence type="ECO:0000256" key="1">
    <source>
        <dbReference type="SAM" id="Phobius"/>
    </source>
</evidence>
<dbReference type="AlphaFoldDB" id="A0A5B8NK32"/>
<gene>
    <name evidence="2" type="ORF">FRE64_04980</name>
</gene>
<keyword evidence="3" id="KW-1185">Reference proteome</keyword>
<feature type="transmembrane region" description="Helical" evidence="1">
    <location>
        <begin position="253"/>
        <end position="271"/>
    </location>
</feature>
<keyword evidence="1" id="KW-0812">Transmembrane</keyword>
<accession>A0A5B8NK32</accession>
<keyword evidence="1" id="KW-0472">Membrane</keyword>
<evidence type="ECO:0000313" key="3">
    <source>
        <dbReference type="Proteomes" id="UP000318453"/>
    </source>
</evidence>
<organism evidence="2 3">
    <name type="scientific">Euhalothece natronophila Z-M001</name>
    <dbReference type="NCBI Taxonomy" id="522448"/>
    <lineage>
        <taxon>Bacteria</taxon>
        <taxon>Bacillati</taxon>
        <taxon>Cyanobacteriota</taxon>
        <taxon>Cyanophyceae</taxon>
        <taxon>Oscillatoriophycideae</taxon>
        <taxon>Chroococcales</taxon>
        <taxon>Halothecacae</taxon>
        <taxon>Halothece cluster</taxon>
        <taxon>Euhalothece</taxon>
    </lineage>
</organism>
<evidence type="ECO:0000313" key="2">
    <source>
        <dbReference type="EMBL" id="QDZ39336.1"/>
    </source>
</evidence>
<proteinExistence type="predicted"/>
<dbReference type="KEGG" id="enn:FRE64_04980"/>
<sequence>MAISLPVQGINLSNSRSYLELKNFSHLPQKTAVDIDISGLAISEGDHSFVETRIDFDTIFYTDQSQAFVKSRSETNVSGSGSNYFGQGRTISQAIGDFSVAANQNFFFEIETFLNITTIFNTSKTATYRTGSYLNLSLMDRSSNNIIDEWEILGLQENNSASNIPFRYQEAGGSQFIPDREEIGSFNQIFNNYLISTQYTSWNGYFLSSFSQDTELRLIATTQNQSCVNKLQATNRCDQFPERSSSKAVPFQPSSQLLIFLIGTFITIRLIKKQMIKFGI</sequence>